<protein>
    <submittedName>
        <fullName evidence="2">AAA family ATPase</fullName>
    </submittedName>
</protein>
<dbReference type="Proteomes" id="UP000422837">
    <property type="component" value="Chromosome"/>
</dbReference>
<name>A0ABD6Z133_ENTCA</name>
<feature type="region of interest" description="Disordered" evidence="1">
    <location>
        <begin position="254"/>
        <end position="274"/>
    </location>
</feature>
<gene>
    <name evidence="2" type="ORF">GFU50_10900</name>
</gene>
<dbReference type="SUPFAM" id="SSF52540">
    <property type="entry name" value="P-loop containing nucleoside triphosphate hydrolases"/>
    <property type="match status" value="1"/>
</dbReference>
<evidence type="ECO:0000313" key="2">
    <source>
        <dbReference type="EMBL" id="QGN29987.1"/>
    </source>
</evidence>
<sequence>MNITKGVIAKAQKVVIYGPEGIGKTSIASQFPNPVFIDTEGSTNNMDVARMDKPSSWSILMQQIDFVKQAMPCQTIVIDTVDWAERLCIDFIVAAGNKTSITQFGYGEGFIKLEEEYGRFLNKLSDVAEMGINVVLTAHAKIVKFEQPDEMGAYDRWELKLGNKTTAKTSSLTKEWADMVLFCNYKTLSVAADDKGKKFKGQGGKRVMYTTHHPAWDAKNRFGLPDELDMNFSGIAHIFAPKQAVEQPLATNTPATTEMPVSKPETAQETQPTTTELNFDREAVDYSGIPQNLVDLMKANNVIPAEIMAATESKGYYPTGTPIQNYDPGYIDGVLVAAWPQVFTMIQEIRKQQKF</sequence>
<dbReference type="Pfam" id="PF13479">
    <property type="entry name" value="AAA_24"/>
    <property type="match status" value="1"/>
</dbReference>
<dbReference type="RefSeq" id="WP_010749461.1">
    <property type="nucleotide sequence ID" value="NZ_CP046123.1"/>
</dbReference>
<evidence type="ECO:0000313" key="3">
    <source>
        <dbReference type="Proteomes" id="UP000422837"/>
    </source>
</evidence>
<evidence type="ECO:0000256" key="1">
    <source>
        <dbReference type="SAM" id="MobiDB-lite"/>
    </source>
</evidence>
<organism evidence="2 3">
    <name type="scientific">Enterococcus casseliflavus</name>
    <name type="common">Enterococcus flavescens</name>
    <dbReference type="NCBI Taxonomy" id="37734"/>
    <lineage>
        <taxon>Bacteria</taxon>
        <taxon>Bacillati</taxon>
        <taxon>Bacillota</taxon>
        <taxon>Bacilli</taxon>
        <taxon>Lactobacillales</taxon>
        <taxon>Enterococcaceae</taxon>
        <taxon>Enterococcus</taxon>
    </lineage>
</organism>
<accession>A0ABD6Z133</accession>
<dbReference type="EMBL" id="CP046123">
    <property type="protein sequence ID" value="QGN29987.1"/>
    <property type="molecule type" value="Genomic_DNA"/>
</dbReference>
<feature type="compositionally biased region" description="Low complexity" evidence="1">
    <location>
        <begin position="264"/>
        <end position="274"/>
    </location>
</feature>
<proteinExistence type="predicted"/>
<dbReference type="AlphaFoldDB" id="A0ABD6Z133"/>
<reference evidence="2 3" key="1">
    <citation type="submission" date="2019-11" db="EMBL/GenBank/DDBJ databases">
        <title>Detection and genome characteristic of a blood enterococcus casselifavus isolate from Zhengzhou,china.</title>
        <authorList>
            <person name="Wen P."/>
        </authorList>
    </citation>
    <scope>NUCLEOTIDE SEQUENCE [LARGE SCALE GENOMIC DNA]</scope>
    <source>
        <strain evidence="2 3">EC291</strain>
    </source>
</reference>
<dbReference type="InterPro" id="IPR027417">
    <property type="entry name" value="P-loop_NTPase"/>
</dbReference>